<comment type="caution">
    <text evidence="6">The sequence shown here is derived from an EMBL/GenBank/DDBJ whole genome shotgun (WGS) entry which is preliminary data.</text>
</comment>
<evidence type="ECO:0000313" key="7">
    <source>
        <dbReference type="Proteomes" id="UP000245647"/>
    </source>
</evidence>
<keyword evidence="1" id="KW-0285">Flavoprotein</keyword>
<evidence type="ECO:0000256" key="2">
    <source>
        <dbReference type="ARBA" id="ARBA00022643"/>
    </source>
</evidence>
<sequence>MLEKIVPVNVRTAQRVAEVSWFNDIIGGDTEYLGVLDEKRRSSFEHCRDITLAAERLGFSKILLPSAYTVGQDVLTFASGVAPFTSKINLLAAIRTGEVYPPMLARALASLDHMLKGRLTINIINSDLPGLREDPALRYQRCAETIEILKQAWTQEYIDFKGDLYQVKLPADPVKPWQQNGGPLLYFGGTSDGARDICARYCDTFLMWPETEESMYETMQDMSARAASYGRTIDFGLRIHVVVREHESEARAYTKRLLTFFNEQRAAEIRARGEDSRSLGVIRQDEMRKYADAEGFIEPHLWTTIGKVFSGCGGGLVGDPDQIVAKLNRYLDMGIRAFIFSGFPLIEEAEYFARYVLNRLPNVSLSELHQRVPLETPVTPLTSAVLH</sequence>
<dbReference type="InterPro" id="IPR050172">
    <property type="entry name" value="SsuD_RutA_monooxygenase"/>
</dbReference>
<feature type="domain" description="Luciferase-like" evidence="5">
    <location>
        <begin position="43"/>
        <end position="336"/>
    </location>
</feature>
<dbReference type="PANTHER" id="PTHR42847">
    <property type="entry name" value="ALKANESULFONATE MONOOXYGENASE"/>
    <property type="match status" value="1"/>
</dbReference>
<evidence type="ECO:0000313" key="6">
    <source>
        <dbReference type="EMBL" id="PWG78380.1"/>
    </source>
</evidence>
<keyword evidence="2" id="KW-0288">FMN</keyword>
<dbReference type="OrthoDB" id="9814695at2"/>
<name>A0A2U2PAJ4_9SPHI</name>
<organism evidence="6 7">
    <name type="scientific">Pararcticibacter amylolyticus</name>
    <dbReference type="NCBI Taxonomy" id="2173175"/>
    <lineage>
        <taxon>Bacteria</taxon>
        <taxon>Pseudomonadati</taxon>
        <taxon>Bacteroidota</taxon>
        <taxon>Sphingobacteriia</taxon>
        <taxon>Sphingobacteriales</taxon>
        <taxon>Sphingobacteriaceae</taxon>
        <taxon>Pararcticibacter</taxon>
    </lineage>
</organism>
<dbReference type="CDD" id="cd01094">
    <property type="entry name" value="Alkanesulfonate_monoxygenase"/>
    <property type="match status" value="1"/>
</dbReference>
<dbReference type="PANTHER" id="PTHR42847:SF4">
    <property type="entry name" value="ALKANESULFONATE MONOOXYGENASE-RELATED"/>
    <property type="match status" value="1"/>
</dbReference>
<reference evidence="6 7" key="1">
    <citation type="submission" date="2018-04" db="EMBL/GenBank/DDBJ databases">
        <title>Pedobacter chongqingensis sp. nov., isolated from a rottenly hemp rope.</title>
        <authorList>
            <person name="Cai Y."/>
        </authorList>
    </citation>
    <scope>NUCLEOTIDE SEQUENCE [LARGE SCALE GENOMIC DNA]</scope>
    <source>
        <strain evidence="6 7">FJ4-8</strain>
    </source>
</reference>
<evidence type="ECO:0000259" key="5">
    <source>
        <dbReference type="Pfam" id="PF00296"/>
    </source>
</evidence>
<dbReference type="SUPFAM" id="SSF51679">
    <property type="entry name" value="Bacterial luciferase-like"/>
    <property type="match status" value="1"/>
</dbReference>
<proteinExistence type="predicted"/>
<dbReference type="InterPro" id="IPR036661">
    <property type="entry name" value="Luciferase-like_sf"/>
</dbReference>
<evidence type="ECO:0000256" key="4">
    <source>
        <dbReference type="ARBA" id="ARBA00023033"/>
    </source>
</evidence>
<dbReference type="EMBL" id="QEAS01000026">
    <property type="protein sequence ID" value="PWG78380.1"/>
    <property type="molecule type" value="Genomic_DNA"/>
</dbReference>
<dbReference type="Pfam" id="PF00296">
    <property type="entry name" value="Bac_luciferase"/>
    <property type="match status" value="1"/>
</dbReference>
<keyword evidence="7" id="KW-1185">Reference proteome</keyword>
<dbReference type="Gene3D" id="3.20.20.30">
    <property type="entry name" value="Luciferase-like domain"/>
    <property type="match status" value="1"/>
</dbReference>
<dbReference type="RefSeq" id="WP_109418096.1">
    <property type="nucleotide sequence ID" value="NZ_QEAS01000026.1"/>
</dbReference>
<gene>
    <name evidence="6" type="ORF">DDR33_22720</name>
</gene>
<dbReference type="AlphaFoldDB" id="A0A2U2PAJ4"/>
<accession>A0A2U2PAJ4</accession>
<protein>
    <submittedName>
        <fullName evidence="6">Alkanesulfonate monooxygenase</fullName>
    </submittedName>
</protein>
<dbReference type="GO" id="GO:0008726">
    <property type="term" value="F:alkanesulfonate monooxygenase activity"/>
    <property type="evidence" value="ECO:0007669"/>
    <property type="project" value="TreeGrafter"/>
</dbReference>
<keyword evidence="3" id="KW-0560">Oxidoreductase</keyword>
<dbReference type="Proteomes" id="UP000245647">
    <property type="component" value="Unassembled WGS sequence"/>
</dbReference>
<keyword evidence="4 6" id="KW-0503">Monooxygenase</keyword>
<evidence type="ECO:0000256" key="1">
    <source>
        <dbReference type="ARBA" id="ARBA00022630"/>
    </source>
</evidence>
<evidence type="ECO:0000256" key="3">
    <source>
        <dbReference type="ARBA" id="ARBA00023002"/>
    </source>
</evidence>
<dbReference type="GO" id="GO:0046306">
    <property type="term" value="P:alkanesulfonate catabolic process"/>
    <property type="evidence" value="ECO:0007669"/>
    <property type="project" value="TreeGrafter"/>
</dbReference>
<dbReference type="InterPro" id="IPR011251">
    <property type="entry name" value="Luciferase-like_dom"/>
</dbReference>